<name>A0AAV5UIJ3_9BILA</name>
<evidence type="ECO:0000256" key="1">
    <source>
        <dbReference type="ARBA" id="ARBA00035018"/>
    </source>
</evidence>
<feature type="non-terminal residue" evidence="3">
    <location>
        <position position="1"/>
    </location>
</feature>
<evidence type="ECO:0000313" key="4">
    <source>
        <dbReference type="Proteomes" id="UP001432027"/>
    </source>
</evidence>
<dbReference type="PANTHER" id="PTHR13287:SF2">
    <property type="entry name" value="ADIPOSE-SECRETED SIGNALING PROTEIN"/>
    <property type="match status" value="1"/>
</dbReference>
<dbReference type="AlphaFoldDB" id="A0AAV5UIJ3"/>
<evidence type="ECO:0000313" key="3">
    <source>
        <dbReference type="EMBL" id="GMT06881.1"/>
    </source>
</evidence>
<reference evidence="3" key="1">
    <citation type="submission" date="2023-10" db="EMBL/GenBank/DDBJ databases">
        <title>Genome assembly of Pristionchus species.</title>
        <authorList>
            <person name="Yoshida K."/>
            <person name="Sommer R.J."/>
        </authorList>
    </citation>
    <scope>NUCLEOTIDE SEQUENCE</scope>
    <source>
        <strain evidence="3">RS0144</strain>
    </source>
</reference>
<comment type="similarity">
    <text evidence="1">Belongs to the ADISSP family.</text>
</comment>
<accession>A0AAV5UIJ3</accession>
<dbReference type="Pfam" id="PF15006">
    <property type="entry name" value="DUF4517"/>
    <property type="match status" value="1"/>
</dbReference>
<protein>
    <recommendedName>
        <fullName evidence="2">Adipose-secreted signaling protein</fullName>
    </recommendedName>
</protein>
<evidence type="ECO:0000256" key="2">
    <source>
        <dbReference type="ARBA" id="ARBA00035300"/>
    </source>
</evidence>
<proteinExistence type="inferred from homology"/>
<comment type="caution">
    <text evidence="3">The sequence shown here is derived from an EMBL/GenBank/DDBJ whole genome shotgun (WGS) entry which is preliminary data.</text>
</comment>
<gene>
    <name evidence="3" type="ORF">PENTCL1PPCAC_29055</name>
</gene>
<dbReference type="EMBL" id="BTSX01000006">
    <property type="protein sequence ID" value="GMT06881.1"/>
    <property type="molecule type" value="Genomic_DNA"/>
</dbReference>
<dbReference type="Proteomes" id="UP001432027">
    <property type="component" value="Unassembled WGS sequence"/>
</dbReference>
<dbReference type="InterPro" id="IPR026794">
    <property type="entry name" value="ADISSP"/>
</dbReference>
<keyword evidence="4" id="KW-1185">Reference proteome</keyword>
<organism evidence="3 4">
    <name type="scientific">Pristionchus entomophagus</name>
    <dbReference type="NCBI Taxonomy" id="358040"/>
    <lineage>
        <taxon>Eukaryota</taxon>
        <taxon>Metazoa</taxon>
        <taxon>Ecdysozoa</taxon>
        <taxon>Nematoda</taxon>
        <taxon>Chromadorea</taxon>
        <taxon>Rhabditida</taxon>
        <taxon>Rhabditina</taxon>
        <taxon>Diplogasteromorpha</taxon>
        <taxon>Diplogasteroidea</taxon>
        <taxon>Neodiplogasteridae</taxon>
        <taxon>Pristionchus</taxon>
    </lineage>
</organism>
<sequence>DRNTDLHVETVSDKEFFVNLGFLQDQHIYAIHVPLPIVTSSMVRSHVASEGDLPIESATVTNKEEKSELELEVKLDGVHGQLQSQVTLDSLSPKISLVFRASVLKSHDGTPSLKKGISIVARLDNDDSSSVASGAPVTCK</sequence>
<dbReference type="PANTHER" id="PTHR13287">
    <property type="entry name" value="ADIPOSE-SECRETED SIGNALING PROTEIN"/>
    <property type="match status" value="1"/>
</dbReference>